<dbReference type="InterPro" id="IPR009056">
    <property type="entry name" value="Cyt_c-like_dom"/>
</dbReference>
<dbReference type="GO" id="GO:0009055">
    <property type="term" value="F:electron transfer activity"/>
    <property type="evidence" value="ECO:0007669"/>
    <property type="project" value="InterPro"/>
</dbReference>
<protein>
    <recommendedName>
        <fullName evidence="6">Cytochrome c domain-containing protein</fullName>
    </recommendedName>
</protein>
<evidence type="ECO:0000256" key="3">
    <source>
        <dbReference type="ARBA" id="ARBA00023004"/>
    </source>
</evidence>
<evidence type="ECO:0000256" key="1">
    <source>
        <dbReference type="ARBA" id="ARBA00022617"/>
    </source>
</evidence>
<sequence length="101" mass="10601">MKYLLGSLLGIFIFVSMAVAGADGAALYAKSCKGCHGADGAKLASGMTKSVKDMSEEEIRTALVGYKAGTYGGVKKTVMERAMKPFSDEEVEALIVHSASF</sequence>
<dbReference type="EMBL" id="CP014230">
    <property type="protein sequence ID" value="AMD92453.1"/>
    <property type="molecule type" value="Genomic_DNA"/>
</dbReference>
<evidence type="ECO:0000256" key="4">
    <source>
        <dbReference type="PROSITE-ProRule" id="PRU00433"/>
    </source>
</evidence>
<evidence type="ECO:0000313" key="7">
    <source>
        <dbReference type="EMBL" id="AMD92453.1"/>
    </source>
</evidence>
<evidence type="ECO:0000256" key="5">
    <source>
        <dbReference type="SAM" id="SignalP"/>
    </source>
</evidence>
<keyword evidence="8" id="KW-1185">Reference proteome</keyword>
<gene>
    <name evidence="7" type="ORF">AXF15_04555</name>
</gene>
<keyword evidence="3 4" id="KW-0408">Iron</keyword>
<accession>A0A0X8JPG3</accession>
<evidence type="ECO:0000313" key="8">
    <source>
        <dbReference type="Proteomes" id="UP000063964"/>
    </source>
</evidence>
<dbReference type="GO" id="GO:0020037">
    <property type="term" value="F:heme binding"/>
    <property type="evidence" value="ECO:0007669"/>
    <property type="project" value="InterPro"/>
</dbReference>
<keyword evidence="5" id="KW-0732">Signal</keyword>
<feature type="domain" description="Cytochrome c" evidence="6">
    <location>
        <begin position="19"/>
        <end position="101"/>
    </location>
</feature>
<dbReference type="GO" id="GO:0046872">
    <property type="term" value="F:metal ion binding"/>
    <property type="evidence" value="ECO:0007669"/>
    <property type="project" value="UniProtKB-KW"/>
</dbReference>
<proteinExistence type="predicted"/>
<evidence type="ECO:0000256" key="2">
    <source>
        <dbReference type="ARBA" id="ARBA00022723"/>
    </source>
</evidence>
<feature type="signal peptide" evidence="5">
    <location>
        <begin position="1"/>
        <end position="22"/>
    </location>
</feature>
<dbReference type="AlphaFoldDB" id="A0A0X8JPG3"/>
<evidence type="ECO:0000259" key="6">
    <source>
        <dbReference type="PROSITE" id="PS51007"/>
    </source>
</evidence>
<dbReference type="OrthoDB" id="5340148at2"/>
<dbReference type="Proteomes" id="UP000063964">
    <property type="component" value="Chromosome"/>
</dbReference>
<dbReference type="Gene3D" id="1.10.760.10">
    <property type="entry name" value="Cytochrome c-like domain"/>
    <property type="match status" value="1"/>
</dbReference>
<organism evidence="7 8">
    <name type="scientific">Desulfomicrobium orale DSM 12838</name>
    <dbReference type="NCBI Taxonomy" id="888061"/>
    <lineage>
        <taxon>Bacteria</taxon>
        <taxon>Pseudomonadati</taxon>
        <taxon>Thermodesulfobacteriota</taxon>
        <taxon>Desulfovibrionia</taxon>
        <taxon>Desulfovibrionales</taxon>
        <taxon>Desulfomicrobiaceae</taxon>
        <taxon>Desulfomicrobium</taxon>
    </lineage>
</organism>
<dbReference type="KEGG" id="doa:AXF15_04555"/>
<keyword evidence="2 4" id="KW-0479">Metal-binding</keyword>
<feature type="chain" id="PRO_5007067594" description="Cytochrome c domain-containing protein" evidence="5">
    <location>
        <begin position="23"/>
        <end position="101"/>
    </location>
</feature>
<dbReference type="SUPFAM" id="SSF46626">
    <property type="entry name" value="Cytochrome c"/>
    <property type="match status" value="1"/>
</dbReference>
<dbReference type="InterPro" id="IPR036909">
    <property type="entry name" value="Cyt_c-like_dom_sf"/>
</dbReference>
<keyword evidence="1 4" id="KW-0349">Heme</keyword>
<dbReference type="Pfam" id="PF00034">
    <property type="entry name" value="Cytochrom_C"/>
    <property type="match status" value="1"/>
</dbReference>
<dbReference type="PROSITE" id="PS51007">
    <property type="entry name" value="CYTC"/>
    <property type="match status" value="1"/>
</dbReference>
<dbReference type="STRING" id="888061.AXF15_04555"/>
<name>A0A0X8JPG3_9BACT</name>
<dbReference type="RefSeq" id="WP_066603897.1">
    <property type="nucleotide sequence ID" value="NZ_CP014230.1"/>
</dbReference>
<reference evidence="8" key="1">
    <citation type="submission" date="2016-02" db="EMBL/GenBank/DDBJ databases">
        <authorList>
            <person name="Holder M.E."/>
            <person name="Ajami N.J."/>
            <person name="Petrosino J.F."/>
        </authorList>
    </citation>
    <scope>NUCLEOTIDE SEQUENCE [LARGE SCALE GENOMIC DNA]</scope>
    <source>
        <strain evidence="8">DSM 12838</strain>
    </source>
</reference>